<keyword evidence="1" id="KW-0812">Transmembrane</keyword>
<evidence type="ECO:0000313" key="3">
    <source>
        <dbReference type="Proteomes" id="UP000434870"/>
    </source>
</evidence>
<organism evidence="2 3">
    <name type="scientific">Aliivibrio finisterrensis</name>
    <dbReference type="NCBI Taxonomy" id="511998"/>
    <lineage>
        <taxon>Bacteria</taxon>
        <taxon>Pseudomonadati</taxon>
        <taxon>Pseudomonadota</taxon>
        <taxon>Gammaproteobacteria</taxon>
        <taxon>Vibrionales</taxon>
        <taxon>Vibrionaceae</taxon>
        <taxon>Aliivibrio</taxon>
    </lineage>
</organism>
<proteinExistence type="predicted"/>
<accession>A0A6N6RTV2</accession>
<dbReference type="AlphaFoldDB" id="A0A6N6RTV2"/>
<gene>
    <name evidence="2" type="ORF">F8B77_07545</name>
</gene>
<protein>
    <recommendedName>
        <fullName evidence="4">Copper resistance protein</fullName>
    </recommendedName>
</protein>
<comment type="caution">
    <text evidence="2">The sequence shown here is derived from an EMBL/GenBank/DDBJ whole genome shotgun (WGS) entry which is preliminary data.</text>
</comment>
<evidence type="ECO:0000256" key="1">
    <source>
        <dbReference type="SAM" id="Phobius"/>
    </source>
</evidence>
<dbReference type="EMBL" id="WBVP01000006">
    <property type="protein sequence ID" value="KAB2825092.1"/>
    <property type="molecule type" value="Genomic_DNA"/>
</dbReference>
<keyword evidence="1" id="KW-1133">Transmembrane helix</keyword>
<feature type="transmembrane region" description="Helical" evidence="1">
    <location>
        <begin position="83"/>
        <end position="103"/>
    </location>
</feature>
<name>A0A6N6RTV2_9GAMM</name>
<evidence type="ECO:0000313" key="2">
    <source>
        <dbReference type="EMBL" id="KAB2825092.1"/>
    </source>
</evidence>
<evidence type="ECO:0008006" key="4">
    <source>
        <dbReference type="Google" id="ProtNLM"/>
    </source>
</evidence>
<dbReference type="Proteomes" id="UP000434870">
    <property type="component" value="Unassembled WGS sequence"/>
</dbReference>
<reference evidence="2 3" key="1">
    <citation type="submission" date="2019-09" db="EMBL/GenBank/DDBJ databases">
        <title>Genome of Aliivibrio finisterrensis LMG 23869 (type strain).</title>
        <authorList>
            <person name="Bowman J.P."/>
        </authorList>
    </citation>
    <scope>NUCLEOTIDE SEQUENCE [LARGE SCALE GENOMIC DNA]</scope>
    <source>
        <strain evidence="2 3">LMG 23869</strain>
    </source>
</reference>
<keyword evidence="1" id="KW-0472">Membrane</keyword>
<sequence>MRFSLLQYKRKNIASWSLLLVCIVLFVCFSQNFGLSTACPLSPQTDNVGQTHNFNVEQEQNADADADAPQCSSSEQLVNAHTIHLDFAIPMFILALLIVAAILKQAGATYSFTEPITSYGIRRHLAFCTFQE</sequence>
<dbReference type="RefSeq" id="WP_151654843.1">
    <property type="nucleotide sequence ID" value="NZ_WBVP01000006.1"/>
</dbReference>